<reference evidence="1 2" key="1">
    <citation type="journal article" date="2006" name="Genome Res.">
        <title>Skewed genomic variability in strains of the toxigenic bacterial pathogen, Clostridium perfringens.</title>
        <authorList>
            <person name="Myers G.S."/>
            <person name="Rasko D.A."/>
            <person name="Cheung J.K."/>
            <person name="Ravel J."/>
            <person name="Seshadri R."/>
            <person name="Deboy R.T."/>
            <person name="Ren Q."/>
            <person name="Varga J."/>
            <person name="Awad M.M."/>
            <person name="Brinkac L.M."/>
            <person name="Daugherty S.C."/>
            <person name="Haft D.H."/>
            <person name="Dodson R.J."/>
            <person name="Madupu R."/>
            <person name="Nelson W.C."/>
            <person name="Rosovitz M.J."/>
            <person name="Sullivan S.A."/>
            <person name="Khouri H."/>
            <person name="Dimitrov G.I."/>
            <person name="Watkins K.L."/>
            <person name="Mulligan S."/>
            <person name="Benton J."/>
            <person name="Radune D."/>
            <person name="Fisher D.J."/>
            <person name="Atkins H.S."/>
            <person name="Hiscox T."/>
            <person name="Jost B.H."/>
            <person name="Billington S.J."/>
            <person name="Songer J.G."/>
            <person name="McClane B.A."/>
            <person name="Titball R.W."/>
            <person name="Rood J.I."/>
            <person name="Melville S.B."/>
            <person name="Paulsen I.T."/>
        </authorList>
    </citation>
    <scope>NUCLEOTIDE SEQUENCE [LARGE SCALE GENOMIC DNA]</scope>
    <source>
        <strain evidence="2">SM101 / Type A</strain>
    </source>
</reference>
<dbReference type="AlphaFoldDB" id="Q0STP0"/>
<gene>
    <name evidence="1" type="ordered locus">CPR_1195</name>
</gene>
<evidence type="ECO:0000313" key="2">
    <source>
        <dbReference type="Proteomes" id="UP000001824"/>
    </source>
</evidence>
<sequence>MDGLLIGTPPSKIIAIIVSVTIINVKKNINLLLYFKNILNL</sequence>
<evidence type="ECO:0000313" key="1">
    <source>
        <dbReference type="EMBL" id="ABG86841.1"/>
    </source>
</evidence>
<dbReference type="BioCyc" id="CPER289380:GI76-1211-MONOMER"/>
<organism evidence="1 2">
    <name type="scientific">Clostridium perfringens (strain SM101 / Type A)</name>
    <dbReference type="NCBI Taxonomy" id="289380"/>
    <lineage>
        <taxon>Bacteria</taxon>
        <taxon>Bacillati</taxon>
        <taxon>Bacillota</taxon>
        <taxon>Clostridia</taxon>
        <taxon>Eubacteriales</taxon>
        <taxon>Clostridiaceae</taxon>
        <taxon>Clostridium</taxon>
    </lineage>
</organism>
<accession>Q0STP0</accession>
<protein>
    <submittedName>
        <fullName evidence="1">Uncharacterized protein</fullName>
    </submittedName>
</protein>
<dbReference type="EMBL" id="CP000312">
    <property type="protein sequence ID" value="ABG86841.1"/>
    <property type="molecule type" value="Genomic_DNA"/>
</dbReference>
<proteinExistence type="predicted"/>
<dbReference type="Proteomes" id="UP000001824">
    <property type="component" value="Chromosome"/>
</dbReference>
<dbReference type="KEGG" id="cpr:CPR_1195"/>
<name>Q0STP0_CLOPS</name>